<dbReference type="RefSeq" id="WP_058582209.1">
    <property type="nucleotide sequence ID" value="NZ_LOPU01000029.1"/>
</dbReference>
<feature type="transmembrane region" description="Helical" evidence="2">
    <location>
        <begin position="168"/>
        <end position="199"/>
    </location>
</feature>
<keyword evidence="4" id="KW-1185">Reference proteome</keyword>
<dbReference type="Proteomes" id="UP000054387">
    <property type="component" value="Unassembled WGS sequence"/>
</dbReference>
<evidence type="ECO:0000256" key="1">
    <source>
        <dbReference type="SAM" id="MobiDB-lite"/>
    </source>
</evidence>
<sequence>MVLHRHFLSLVVLLTLVPTPALAQSGVEAPAVGSGLADLAVILLLLALLVVINAAFSVALGIPVLLVSEFVYSNSYVRAIESRIHDAPVRSGGLGIAATIGGIVGLVVFAIVVTLLTDAGLPDAVGLVLVIPVLVGVLFVYVGSAVSTVVVGLYLLRRVGTSESNLWAALVVGAVLVNIPLLGFFISLPVFLAALGAMVSRLWNSRRNDSSGPGRQRPVDGPQSVTHESR</sequence>
<evidence type="ECO:0000313" key="4">
    <source>
        <dbReference type="Proteomes" id="UP000054387"/>
    </source>
</evidence>
<proteinExistence type="predicted"/>
<dbReference type="EMBL" id="LOPU01000029">
    <property type="protein sequence ID" value="KTG09056.1"/>
    <property type="molecule type" value="Genomic_DNA"/>
</dbReference>
<name>A0A0W1R767_9EURY</name>
<accession>A0A0W1R767</accession>
<protein>
    <submittedName>
        <fullName evidence="3">Uncharacterized protein</fullName>
    </submittedName>
</protein>
<feature type="region of interest" description="Disordered" evidence="1">
    <location>
        <begin position="207"/>
        <end position="230"/>
    </location>
</feature>
<dbReference type="AlphaFoldDB" id="A0A0W1R767"/>
<evidence type="ECO:0000256" key="2">
    <source>
        <dbReference type="SAM" id="Phobius"/>
    </source>
</evidence>
<feature type="transmembrane region" description="Helical" evidence="2">
    <location>
        <begin position="39"/>
        <end position="72"/>
    </location>
</feature>
<organism evidence="3 4">
    <name type="scientific">Haloprofundus marisrubri</name>
    <dbReference type="NCBI Taxonomy" id="1514971"/>
    <lineage>
        <taxon>Archaea</taxon>
        <taxon>Methanobacteriati</taxon>
        <taxon>Methanobacteriota</taxon>
        <taxon>Stenosarchaea group</taxon>
        <taxon>Halobacteria</taxon>
        <taxon>Halobacteriales</taxon>
        <taxon>Haloferacaceae</taxon>
        <taxon>Haloprofundus</taxon>
    </lineage>
</organism>
<keyword evidence="2" id="KW-1133">Transmembrane helix</keyword>
<keyword evidence="2" id="KW-0472">Membrane</keyword>
<evidence type="ECO:0000313" key="3">
    <source>
        <dbReference type="EMBL" id="KTG09056.1"/>
    </source>
</evidence>
<feature type="transmembrane region" description="Helical" evidence="2">
    <location>
        <begin position="129"/>
        <end position="156"/>
    </location>
</feature>
<reference evidence="3 4" key="1">
    <citation type="submission" date="2015-12" db="EMBL/GenBank/DDBJ databases">
        <title>Haloprofundus marisrubri gen. nov., sp. nov., an extremely halophilic archaeon isolated from the Discovery deep brine-seawater interface in the Red Sea.</title>
        <authorList>
            <person name="Zhang G."/>
            <person name="Stingl U."/>
            <person name="Rashid M."/>
        </authorList>
    </citation>
    <scope>NUCLEOTIDE SEQUENCE [LARGE SCALE GENOMIC DNA]</scope>
    <source>
        <strain evidence="3 4">SB9</strain>
    </source>
</reference>
<gene>
    <name evidence="3" type="ORF">AUR64_14740</name>
</gene>
<feature type="transmembrane region" description="Helical" evidence="2">
    <location>
        <begin position="93"/>
        <end position="117"/>
    </location>
</feature>
<comment type="caution">
    <text evidence="3">The sequence shown here is derived from an EMBL/GenBank/DDBJ whole genome shotgun (WGS) entry which is preliminary data.</text>
</comment>
<keyword evidence="2" id="KW-0812">Transmembrane</keyword>